<accession>A0A316VWR9</accession>
<organism evidence="1 2">
    <name type="scientific">Ceraceosorus guamensis</name>
    <dbReference type="NCBI Taxonomy" id="1522189"/>
    <lineage>
        <taxon>Eukaryota</taxon>
        <taxon>Fungi</taxon>
        <taxon>Dikarya</taxon>
        <taxon>Basidiomycota</taxon>
        <taxon>Ustilaginomycotina</taxon>
        <taxon>Exobasidiomycetes</taxon>
        <taxon>Ceraceosorales</taxon>
        <taxon>Ceraceosoraceae</taxon>
        <taxon>Ceraceosorus</taxon>
    </lineage>
</organism>
<dbReference type="EMBL" id="KZ819404">
    <property type="protein sequence ID" value="PWN40893.1"/>
    <property type="molecule type" value="Genomic_DNA"/>
</dbReference>
<evidence type="ECO:0000313" key="1">
    <source>
        <dbReference type="EMBL" id="PWN40893.1"/>
    </source>
</evidence>
<dbReference type="AlphaFoldDB" id="A0A316VWR9"/>
<proteinExistence type="predicted"/>
<dbReference type="RefSeq" id="XP_025368053.1">
    <property type="nucleotide sequence ID" value="XM_025516714.1"/>
</dbReference>
<keyword evidence="2" id="KW-1185">Reference proteome</keyword>
<dbReference type="GeneID" id="37038584"/>
<evidence type="ECO:0000313" key="2">
    <source>
        <dbReference type="Proteomes" id="UP000245783"/>
    </source>
</evidence>
<protein>
    <submittedName>
        <fullName evidence="1">Uncharacterized protein</fullName>
    </submittedName>
</protein>
<name>A0A316VWR9_9BASI</name>
<dbReference type="Proteomes" id="UP000245783">
    <property type="component" value="Unassembled WGS sequence"/>
</dbReference>
<gene>
    <name evidence="1" type="ORF">IE81DRAFT_360251</name>
</gene>
<sequence length="151" mass="17059">MIRKSTSGSSYSKNKAFKGMQESWVPLSSDATVPVKSLSIISVFWANETQTEFIMSQVVNCAVETKAEDSNKTPVPLETHRDEENEELAALRKTIAEHDERIKQTHVPLQELIDAGKRLDRKDKRLAKKDQTIAALHKIIAEMKEVLKQQA</sequence>
<dbReference type="InParanoid" id="A0A316VWR9"/>
<reference evidence="1 2" key="1">
    <citation type="journal article" date="2018" name="Mol. Biol. Evol.">
        <title>Broad Genomic Sampling Reveals a Smut Pathogenic Ancestry of the Fungal Clade Ustilaginomycotina.</title>
        <authorList>
            <person name="Kijpornyongpan T."/>
            <person name="Mondo S.J."/>
            <person name="Barry K."/>
            <person name="Sandor L."/>
            <person name="Lee J."/>
            <person name="Lipzen A."/>
            <person name="Pangilinan J."/>
            <person name="LaButti K."/>
            <person name="Hainaut M."/>
            <person name="Henrissat B."/>
            <person name="Grigoriev I.V."/>
            <person name="Spatafora J.W."/>
            <person name="Aime M.C."/>
        </authorList>
    </citation>
    <scope>NUCLEOTIDE SEQUENCE [LARGE SCALE GENOMIC DNA]</scope>
    <source>
        <strain evidence="1 2">MCA 4658</strain>
    </source>
</reference>